<dbReference type="FunFam" id="2.10.25.10:FF:000139">
    <property type="entry name" value="Fibulin-1"/>
    <property type="match status" value="1"/>
</dbReference>
<feature type="domain" description="EGF-like" evidence="13">
    <location>
        <begin position="1088"/>
        <end position="1129"/>
    </location>
</feature>
<dbReference type="PROSITE" id="PS00010">
    <property type="entry name" value="ASX_HYDROXYL"/>
    <property type="match status" value="4"/>
</dbReference>
<dbReference type="Pfam" id="PF12662">
    <property type="entry name" value="cEGF"/>
    <property type="match status" value="3"/>
</dbReference>
<sequence>MVGPGSSPGSTGFAESPPGAAVPRPLLRAPAPRGARSRTSSAVARRGPTAPLATRLKISFDRGGNTMAGVKVTLLRGLWFSLCLSLCVCQQDCSGVECPLLDNCIDTVLDSGACCASCLQKGCTCEGYQYYDCVSAGFENGSVPEGDSYFVDYGSTECTCPLGGGRIICHFMSCPEVPPNCIELSEPVDGCRQCQRLGCVFEGYKYEADHSFQVGPCWICHCPIEGGELMCYRKPCDAQNATDGNSSRHDAVPDRFDRHGQMHSFTRQDHLPFPGNLPPFKVPLLDKEDSDDYDYSPTDFSEEYPSLSVPPTQSSVSPTKKSSISHDSVESDRSSVHPSFQMQGRMELRERHGAHEHPKEWTENQSSDEQEISNLHTDSTAAWELSAGAQSVSFGDLEPHTEAERALNKHLGGFIFPLHQDTGNEHHPEFLDVNSESGYQPQATYMNVADSSTPEGSSIETNMDILTRTTETPASNDKGHMDRFPKIMQKIPDAMMFVQSTTESPNESDRLDDRKKVNEDEEEEEKEEESKSVSELDGQEMKETVKPFQDKSHEHLESSGHTRTNGNEQDPSNSSSTSLVYQQTPLPRFLTTPTQAPQGNVEERLAVEKWHDGAVKEELEQEAGPAVSAKDLLQRCCDAGHRWANEQFHCKAMPMLTDDKHSVCSLAQKQCCISSLNSIWCDSGVTSAKAGRSCERDDEGSCPDDSYQVCCSCCALGLWMRRQGQGCGGYLHLGYSCGHVFLTCCEEDEAQSQLLLKGREKLTPTVLPKRVSERKFPKEAFSIRTTDEAVNMVEAQQEEDECPLHHRQQCQHKCISAWGSYHCSCFQGYVLQQDGHSCTPVSPEVSRVNTERPPITTGRVETPTQSTLVDPCADNGPCSQRCSVVGGQVLCSCFPGFYLMKDGHTCEDIDECLTHKCLPHQRCVNTEGSFTCRAHITCPPGYHLKSSGCQDIDECAMKRDRCGKDFLCENTPGSFKCTPKQKCLSGFTQDAHGNCVDINECSSLAEPCSSGSACVNTVGSFSCQQRVVTCNRGYHTSPDGASCVDVDECQMGSHGCGGGQICNNLPGSYRCDCQTGYQFDALRKVCTDVNECWSYPGRLCAQTCENTLGSYLCSCTAGFTLASDQKNCEDVNECDQKPCSQECVNMHGSYQCYCRQGFYLKEDGRTCEDIDECSQSIGKLCAFQCVNVVGSYRCACPPHGYVMSANGHTCTDVDECKLGSHNCSFEKTCFNLQGGFRCLSFDCPHNYKKMSNTHCERISCPPNSFDCQNSPLRITYYTLSFQSSILTPAQIFRMGPSPVYPGDHVVISITSGNEENYFSTRKLSSFMGAVYIQRKVREPKDFLIEVQMKLMSRGTVSSYLARLYVFFTPSSM</sequence>
<feature type="compositionally biased region" description="Low complexity" evidence="11">
    <location>
        <begin position="17"/>
        <end position="46"/>
    </location>
</feature>
<proteinExistence type="inferred from homology"/>
<evidence type="ECO:0000256" key="10">
    <source>
        <dbReference type="PROSITE-ProRule" id="PRU00076"/>
    </source>
</evidence>
<dbReference type="SUPFAM" id="SSF57184">
    <property type="entry name" value="Growth factor receptor domain"/>
    <property type="match status" value="3"/>
</dbReference>
<keyword evidence="9" id="KW-0325">Glycoprotein</keyword>
<feature type="domain" description="EGF-like" evidence="13">
    <location>
        <begin position="1045"/>
        <end position="1087"/>
    </location>
</feature>
<evidence type="ECO:0000259" key="12">
    <source>
        <dbReference type="PROSITE" id="PS01178"/>
    </source>
</evidence>
<dbReference type="Pfam" id="PF07645">
    <property type="entry name" value="EGF_CA"/>
    <property type="match status" value="5"/>
</dbReference>
<evidence type="ECO:0000256" key="11">
    <source>
        <dbReference type="SAM" id="MobiDB-lite"/>
    </source>
</evidence>
<dbReference type="FunFam" id="2.10.25.10:FF:000010">
    <property type="entry name" value="Pro-epidermal growth factor"/>
    <property type="match status" value="2"/>
</dbReference>
<dbReference type="InterPro" id="IPR000152">
    <property type="entry name" value="EGF-type_Asp/Asn_hydroxyl_site"/>
</dbReference>
<keyword evidence="3" id="KW-0964">Secreted</keyword>
<dbReference type="PROSITE" id="PS01178">
    <property type="entry name" value="ANAPHYLATOXIN_2"/>
    <property type="match status" value="2"/>
</dbReference>
<feature type="compositionally biased region" description="Basic and acidic residues" evidence="11">
    <location>
        <begin position="528"/>
        <end position="560"/>
    </location>
</feature>
<dbReference type="InterPro" id="IPR018097">
    <property type="entry name" value="EGF_Ca-bd_CS"/>
</dbReference>
<dbReference type="PROSITE" id="PS01177">
    <property type="entry name" value="ANAPHYLATOXIN_1"/>
    <property type="match status" value="1"/>
</dbReference>
<dbReference type="PANTHER" id="PTHR24034:SF158">
    <property type="entry name" value="FIBULIN 2"/>
    <property type="match status" value="1"/>
</dbReference>
<dbReference type="InterPro" id="IPR000742">
    <property type="entry name" value="EGF"/>
</dbReference>
<name>A0A3S2MRB6_ORYJA</name>
<dbReference type="InterPro" id="IPR000020">
    <property type="entry name" value="Anaphylatoxin/fibulin"/>
</dbReference>
<dbReference type="InterPro" id="IPR026823">
    <property type="entry name" value="cEGF"/>
</dbReference>
<dbReference type="InterPro" id="IPR009030">
    <property type="entry name" value="Growth_fac_rcpt_cys_sf"/>
</dbReference>
<dbReference type="InterPro" id="IPR055088">
    <property type="entry name" value="Fibulin_C"/>
</dbReference>
<dbReference type="Gene3D" id="2.10.25.10">
    <property type="entry name" value="Laminin"/>
    <property type="match status" value="10"/>
</dbReference>
<comment type="caution">
    <text evidence="10">Lacks conserved residue(s) required for the propagation of feature annotation.</text>
</comment>
<dbReference type="FunFam" id="2.10.25.10:FF:001211">
    <property type="entry name" value="Fibulin 2"/>
    <property type="match status" value="1"/>
</dbReference>
<evidence type="ECO:0000256" key="1">
    <source>
        <dbReference type="ARBA" id="ARBA00004498"/>
    </source>
</evidence>
<dbReference type="SUPFAM" id="SSF57196">
    <property type="entry name" value="EGF/Laminin"/>
    <property type="match status" value="2"/>
</dbReference>
<feature type="domain" description="Anaphylatoxin-like" evidence="12">
    <location>
        <begin position="636"/>
        <end position="672"/>
    </location>
</feature>
<dbReference type="OrthoDB" id="4062651at2759"/>
<dbReference type="GO" id="GO:0005509">
    <property type="term" value="F:calcium ion binding"/>
    <property type="evidence" value="ECO:0007669"/>
    <property type="project" value="InterPro"/>
</dbReference>
<reference evidence="14 15" key="1">
    <citation type="submission" date="2018-11" db="EMBL/GenBank/DDBJ databases">
        <authorList>
            <person name="Lopez-Roques C."/>
            <person name="Donnadieu C."/>
            <person name="Bouchez O."/>
            <person name="Klopp C."/>
            <person name="Cabau C."/>
            <person name="Zahm M."/>
        </authorList>
    </citation>
    <scope>NUCLEOTIDE SEQUENCE [LARGE SCALE GENOMIC DNA]</scope>
    <source>
        <strain evidence="14">RS831</strain>
        <tissue evidence="14">Whole body</tissue>
    </source>
</reference>
<accession>A0A3S2MRB6</accession>
<dbReference type="Pfam" id="PF22914">
    <property type="entry name" value="Fibulin_C"/>
    <property type="match status" value="1"/>
</dbReference>
<comment type="similarity">
    <text evidence="2">Belongs to the fibulin family.</text>
</comment>
<dbReference type="InterPro" id="IPR001881">
    <property type="entry name" value="EGF-like_Ca-bd_dom"/>
</dbReference>
<feature type="compositionally biased region" description="Low complexity" evidence="11">
    <location>
        <begin position="305"/>
        <end position="322"/>
    </location>
</feature>
<evidence type="ECO:0000259" key="13">
    <source>
        <dbReference type="PROSITE" id="PS50026"/>
    </source>
</evidence>
<dbReference type="FunFam" id="2.10.25.10:FF:000078">
    <property type="entry name" value="Fibulin-1"/>
    <property type="match status" value="1"/>
</dbReference>
<keyword evidence="5 10" id="KW-0245">EGF-like domain</keyword>
<keyword evidence="15" id="KW-1185">Reference proteome</keyword>
<feature type="domain" description="EGF-like" evidence="13">
    <location>
        <begin position="1130"/>
        <end position="1168"/>
    </location>
</feature>
<feature type="region of interest" description="Disordered" evidence="11">
    <location>
        <begin position="266"/>
        <end position="373"/>
    </location>
</feature>
<dbReference type="InterPro" id="IPR050751">
    <property type="entry name" value="ECM_structural_protein"/>
</dbReference>
<gene>
    <name evidence="14" type="ORF">OJAV_G00042360</name>
</gene>
<feature type="compositionally biased region" description="Basic and acidic residues" evidence="11">
    <location>
        <begin position="507"/>
        <end position="518"/>
    </location>
</feature>
<dbReference type="SMART" id="SM00179">
    <property type="entry name" value="EGF_CA"/>
    <property type="match status" value="9"/>
</dbReference>
<evidence type="ECO:0000256" key="2">
    <source>
        <dbReference type="ARBA" id="ARBA00006127"/>
    </source>
</evidence>
<feature type="region of interest" description="Disordered" evidence="11">
    <location>
        <begin position="1"/>
        <end position="48"/>
    </location>
</feature>
<feature type="compositionally biased region" description="Basic and acidic residues" evidence="11">
    <location>
        <begin position="346"/>
        <end position="362"/>
    </location>
</feature>
<keyword evidence="7" id="KW-0106">Calcium</keyword>
<dbReference type="PROSITE" id="PS50026">
    <property type="entry name" value="EGF_3"/>
    <property type="match status" value="3"/>
</dbReference>
<dbReference type="CDD" id="cd00054">
    <property type="entry name" value="EGF_CA"/>
    <property type="match status" value="6"/>
</dbReference>
<evidence type="ECO:0000313" key="15">
    <source>
        <dbReference type="Proteomes" id="UP000283210"/>
    </source>
</evidence>
<dbReference type="PANTHER" id="PTHR24034">
    <property type="entry name" value="EGF-LIKE DOMAIN-CONTAINING PROTEIN"/>
    <property type="match status" value="1"/>
</dbReference>
<keyword evidence="8" id="KW-1015">Disulfide bond</keyword>
<evidence type="ECO:0000256" key="3">
    <source>
        <dbReference type="ARBA" id="ARBA00022525"/>
    </source>
</evidence>
<evidence type="ECO:0008006" key="16">
    <source>
        <dbReference type="Google" id="ProtNLM"/>
    </source>
</evidence>
<feature type="compositionally biased region" description="Polar residues" evidence="11">
    <location>
        <begin position="561"/>
        <end position="580"/>
    </location>
</feature>
<comment type="subcellular location">
    <subcellularLocation>
        <location evidence="1">Secreted</location>
        <location evidence="1">Extracellular space</location>
        <location evidence="1">Extracellular matrix</location>
    </subcellularLocation>
</comment>
<dbReference type="Pfam" id="PF24532">
    <property type="entry name" value="FIBL-2"/>
    <property type="match status" value="1"/>
</dbReference>
<dbReference type="EMBL" id="CM012441">
    <property type="protein sequence ID" value="RVE72432.1"/>
    <property type="molecule type" value="Genomic_DNA"/>
</dbReference>
<dbReference type="Proteomes" id="UP000283210">
    <property type="component" value="Chromosome 5"/>
</dbReference>
<keyword evidence="6" id="KW-0677">Repeat</keyword>
<reference evidence="14 15" key="2">
    <citation type="submission" date="2019-01" db="EMBL/GenBank/DDBJ databases">
        <title>A chromosome length genome reference of the Java medaka (oryzias javanicus).</title>
        <authorList>
            <person name="Herpin A."/>
            <person name="Takehana Y."/>
            <person name="Naruse K."/>
            <person name="Ansai S."/>
            <person name="Kawaguchi M."/>
        </authorList>
    </citation>
    <scope>NUCLEOTIDE SEQUENCE [LARGE SCALE GENOMIC DNA]</scope>
    <source>
        <strain evidence="14">RS831</strain>
        <tissue evidence="14">Whole body</tissue>
    </source>
</reference>
<dbReference type="GO" id="GO:0005576">
    <property type="term" value="C:extracellular region"/>
    <property type="evidence" value="ECO:0007669"/>
    <property type="project" value="InterPro"/>
</dbReference>
<evidence type="ECO:0000256" key="6">
    <source>
        <dbReference type="ARBA" id="ARBA00022737"/>
    </source>
</evidence>
<protein>
    <recommendedName>
        <fullName evidence="16">Fibulin-2</fullName>
    </recommendedName>
</protein>
<evidence type="ECO:0000256" key="9">
    <source>
        <dbReference type="ARBA" id="ARBA00023180"/>
    </source>
</evidence>
<evidence type="ECO:0000256" key="4">
    <source>
        <dbReference type="ARBA" id="ARBA00022530"/>
    </source>
</evidence>
<evidence type="ECO:0000256" key="8">
    <source>
        <dbReference type="ARBA" id="ARBA00023157"/>
    </source>
</evidence>
<dbReference type="PROSITE" id="PS01186">
    <property type="entry name" value="EGF_2"/>
    <property type="match status" value="5"/>
</dbReference>
<dbReference type="FunFam" id="2.10.25.10:FF:000341">
    <property type="entry name" value="Fibulin 2"/>
    <property type="match status" value="1"/>
</dbReference>
<evidence type="ECO:0000256" key="5">
    <source>
        <dbReference type="ARBA" id="ARBA00022536"/>
    </source>
</evidence>
<feature type="region of interest" description="Disordered" evidence="11">
    <location>
        <begin position="500"/>
        <end position="580"/>
    </location>
</feature>
<dbReference type="SMART" id="SM00181">
    <property type="entry name" value="EGF"/>
    <property type="match status" value="10"/>
</dbReference>
<evidence type="ECO:0000256" key="7">
    <source>
        <dbReference type="ARBA" id="ARBA00022837"/>
    </source>
</evidence>
<dbReference type="InterPro" id="IPR049883">
    <property type="entry name" value="NOTCH1_EGF-like"/>
</dbReference>
<dbReference type="InterPro" id="IPR056612">
    <property type="entry name" value="FIBL-2_dom"/>
</dbReference>
<evidence type="ECO:0000313" key="14">
    <source>
        <dbReference type="EMBL" id="RVE72432.1"/>
    </source>
</evidence>
<dbReference type="PROSITE" id="PS01187">
    <property type="entry name" value="EGF_CA"/>
    <property type="match status" value="3"/>
</dbReference>
<dbReference type="SMART" id="SM00104">
    <property type="entry name" value="ANATO"/>
    <property type="match status" value="2"/>
</dbReference>
<keyword evidence="4" id="KW-0272">Extracellular matrix</keyword>
<feature type="domain" description="Anaphylatoxin-like" evidence="12">
    <location>
        <begin position="713"/>
        <end position="745"/>
    </location>
</feature>
<organism evidence="14 15">
    <name type="scientific">Oryzias javanicus</name>
    <name type="common">Javanese ricefish</name>
    <name type="synonym">Aplocheilus javanicus</name>
    <dbReference type="NCBI Taxonomy" id="123683"/>
    <lineage>
        <taxon>Eukaryota</taxon>
        <taxon>Metazoa</taxon>
        <taxon>Chordata</taxon>
        <taxon>Craniata</taxon>
        <taxon>Vertebrata</taxon>
        <taxon>Euteleostomi</taxon>
        <taxon>Actinopterygii</taxon>
        <taxon>Neopterygii</taxon>
        <taxon>Teleostei</taxon>
        <taxon>Neoteleostei</taxon>
        <taxon>Acanthomorphata</taxon>
        <taxon>Ovalentaria</taxon>
        <taxon>Atherinomorphae</taxon>
        <taxon>Beloniformes</taxon>
        <taxon>Adrianichthyidae</taxon>
        <taxon>Oryziinae</taxon>
        <taxon>Oryzias</taxon>
    </lineage>
</organism>